<keyword evidence="3" id="KW-1185">Reference proteome</keyword>
<evidence type="ECO:0000256" key="1">
    <source>
        <dbReference type="SAM" id="SignalP"/>
    </source>
</evidence>
<accession>A0A1A6DUX5</accession>
<reference evidence="2 3" key="1">
    <citation type="submission" date="2016-06" db="EMBL/GenBank/DDBJ databases">
        <title>Genome sequence of Tepidimonas fonticaldi PL17.</title>
        <authorList>
            <person name="Pinnaka A.K."/>
        </authorList>
    </citation>
    <scope>NUCLEOTIDE SEQUENCE [LARGE SCALE GENOMIC DNA]</scope>
    <source>
        <strain evidence="2 3">PL17</strain>
    </source>
</reference>
<dbReference type="EMBL" id="LZDH01000056">
    <property type="protein sequence ID" value="OBS30481.1"/>
    <property type="molecule type" value="Genomic_DNA"/>
</dbReference>
<evidence type="ECO:0000313" key="2">
    <source>
        <dbReference type="EMBL" id="OBS30481.1"/>
    </source>
</evidence>
<evidence type="ECO:0000313" key="3">
    <source>
        <dbReference type="Proteomes" id="UP000091969"/>
    </source>
</evidence>
<proteinExistence type="predicted"/>
<keyword evidence="1" id="KW-0732">Signal</keyword>
<dbReference type="Proteomes" id="UP000091969">
    <property type="component" value="Unassembled WGS sequence"/>
</dbReference>
<sequence>MAILRIVWGALGALALAAGAQARPLEFDDIAREGELRLLAERPDPHAYGYESRVRIDDDSLRTGVVRVETCHLRLDPNARVVVLFNRDRVESIRITQARGVERAWVEDHRVELAGVGRGATVCIELRSRALDPLGDGRWRLHAGPLMRRYLDGFLPMEADLAVTWPDGLLSVAAVDPAPQPGVRLTAGPDGARLQVTFAGRLSARWELRRIAGPGAER</sequence>
<dbReference type="OrthoDB" id="8560667at2"/>
<protein>
    <submittedName>
        <fullName evidence="2">Uncharacterized protein</fullName>
    </submittedName>
</protein>
<feature type="chain" id="PRO_5008343772" evidence="1">
    <location>
        <begin position="23"/>
        <end position="218"/>
    </location>
</feature>
<dbReference type="RefSeq" id="WP_068608962.1">
    <property type="nucleotide sequence ID" value="NZ_LZDH01000056.1"/>
</dbReference>
<name>A0A1A6DUX5_9BURK</name>
<gene>
    <name evidence="2" type="ORF">A9O67_05495</name>
</gene>
<feature type="signal peptide" evidence="1">
    <location>
        <begin position="1"/>
        <end position="22"/>
    </location>
</feature>
<dbReference type="STRING" id="1101373.A9O67_05495"/>
<dbReference type="AlphaFoldDB" id="A0A1A6DUX5"/>
<organism evidence="2 3">
    <name type="scientific">Tepidimonas fonticaldi</name>
    <dbReference type="NCBI Taxonomy" id="1101373"/>
    <lineage>
        <taxon>Bacteria</taxon>
        <taxon>Pseudomonadati</taxon>
        <taxon>Pseudomonadota</taxon>
        <taxon>Betaproteobacteria</taxon>
        <taxon>Burkholderiales</taxon>
        <taxon>Tepidimonas</taxon>
    </lineage>
</organism>
<comment type="caution">
    <text evidence="2">The sequence shown here is derived from an EMBL/GenBank/DDBJ whole genome shotgun (WGS) entry which is preliminary data.</text>
</comment>